<organism evidence="2 3">
    <name type="scientific">Pteropus alecto</name>
    <name type="common">Black flying fox</name>
    <dbReference type="NCBI Taxonomy" id="9402"/>
    <lineage>
        <taxon>Eukaryota</taxon>
        <taxon>Metazoa</taxon>
        <taxon>Chordata</taxon>
        <taxon>Craniata</taxon>
        <taxon>Vertebrata</taxon>
        <taxon>Euteleostomi</taxon>
        <taxon>Mammalia</taxon>
        <taxon>Eutheria</taxon>
        <taxon>Laurasiatheria</taxon>
        <taxon>Chiroptera</taxon>
        <taxon>Yinpterochiroptera</taxon>
        <taxon>Pteropodoidea</taxon>
        <taxon>Pteropodidae</taxon>
        <taxon>Pteropodinae</taxon>
        <taxon>Pteropus</taxon>
    </lineage>
</organism>
<gene>
    <name evidence="2" type="ORF">PAL_GLEAN10004688</name>
</gene>
<dbReference type="AlphaFoldDB" id="L5L1D1"/>
<feature type="region of interest" description="Disordered" evidence="1">
    <location>
        <begin position="1"/>
        <end position="64"/>
    </location>
</feature>
<sequence>MIPRTFLTSHLKGKKETRPRETQFAAHADLREDSYVARGEDESIPQPHTGQSGHVMHTDTPLTR</sequence>
<evidence type="ECO:0000256" key="1">
    <source>
        <dbReference type="SAM" id="MobiDB-lite"/>
    </source>
</evidence>
<evidence type="ECO:0000313" key="3">
    <source>
        <dbReference type="Proteomes" id="UP000010552"/>
    </source>
</evidence>
<accession>L5L1D1</accession>
<keyword evidence="3" id="KW-1185">Reference proteome</keyword>
<dbReference type="EMBL" id="KB030428">
    <property type="protein sequence ID" value="ELK16853.1"/>
    <property type="molecule type" value="Genomic_DNA"/>
</dbReference>
<reference evidence="3" key="1">
    <citation type="journal article" date="2013" name="Science">
        <title>Comparative analysis of bat genomes provides insight into the evolution of flight and immunity.</title>
        <authorList>
            <person name="Zhang G."/>
            <person name="Cowled C."/>
            <person name="Shi Z."/>
            <person name="Huang Z."/>
            <person name="Bishop-Lilly K.A."/>
            <person name="Fang X."/>
            <person name="Wynne J.W."/>
            <person name="Xiong Z."/>
            <person name="Baker M.L."/>
            <person name="Zhao W."/>
            <person name="Tachedjian M."/>
            <person name="Zhu Y."/>
            <person name="Zhou P."/>
            <person name="Jiang X."/>
            <person name="Ng J."/>
            <person name="Yang L."/>
            <person name="Wu L."/>
            <person name="Xiao J."/>
            <person name="Feng Y."/>
            <person name="Chen Y."/>
            <person name="Sun X."/>
            <person name="Zhang Y."/>
            <person name="Marsh G.A."/>
            <person name="Crameri G."/>
            <person name="Broder C.C."/>
            <person name="Frey K.G."/>
            <person name="Wang L.F."/>
            <person name="Wang J."/>
        </authorList>
    </citation>
    <scope>NUCLEOTIDE SEQUENCE [LARGE SCALE GENOMIC DNA]</scope>
</reference>
<proteinExistence type="predicted"/>
<feature type="compositionally biased region" description="Basic and acidic residues" evidence="1">
    <location>
        <begin position="28"/>
        <end position="41"/>
    </location>
</feature>
<dbReference type="Proteomes" id="UP000010552">
    <property type="component" value="Unassembled WGS sequence"/>
</dbReference>
<protein>
    <submittedName>
        <fullName evidence="2">Uncharacterized protein</fullName>
    </submittedName>
</protein>
<dbReference type="InParanoid" id="L5L1D1"/>
<evidence type="ECO:0000313" key="2">
    <source>
        <dbReference type="EMBL" id="ELK16853.1"/>
    </source>
</evidence>
<name>L5L1D1_PTEAL</name>